<comment type="caution">
    <text evidence="3">The sequence shown here is derived from an EMBL/GenBank/DDBJ whole genome shotgun (WGS) entry which is preliminary data.</text>
</comment>
<feature type="domain" description="DUF5106" evidence="2">
    <location>
        <begin position="46"/>
        <end position="183"/>
    </location>
</feature>
<accession>A0A412XQ49</accession>
<protein>
    <submittedName>
        <fullName evidence="3">DUF5106 domain-containing protein</fullName>
    </submittedName>
</protein>
<evidence type="ECO:0000313" key="4">
    <source>
        <dbReference type="Proteomes" id="UP000286270"/>
    </source>
</evidence>
<evidence type="ECO:0000259" key="1">
    <source>
        <dbReference type="Pfam" id="PF13905"/>
    </source>
</evidence>
<reference evidence="3 4" key="1">
    <citation type="submission" date="2018-08" db="EMBL/GenBank/DDBJ databases">
        <title>A genome reference for cultivated species of the human gut microbiota.</title>
        <authorList>
            <person name="Zou Y."/>
            <person name="Xue W."/>
            <person name="Luo G."/>
        </authorList>
    </citation>
    <scope>NUCLEOTIDE SEQUENCE [LARGE SCALE GENOMIC DNA]</scope>
    <source>
        <strain evidence="3 4">AF14-26</strain>
    </source>
</reference>
<dbReference type="SUPFAM" id="SSF52833">
    <property type="entry name" value="Thioredoxin-like"/>
    <property type="match status" value="1"/>
</dbReference>
<dbReference type="Proteomes" id="UP000286270">
    <property type="component" value="Unassembled WGS sequence"/>
</dbReference>
<dbReference type="PROSITE" id="PS51257">
    <property type="entry name" value="PROKAR_LIPOPROTEIN"/>
    <property type="match status" value="1"/>
</dbReference>
<dbReference type="Pfam" id="PF13905">
    <property type="entry name" value="Thioredoxin_8"/>
    <property type="match status" value="1"/>
</dbReference>
<gene>
    <name evidence="3" type="ORF">DWW08_22945</name>
</gene>
<organism evidence="3 4">
    <name type="scientific">Bacteroides fragilis</name>
    <dbReference type="NCBI Taxonomy" id="817"/>
    <lineage>
        <taxon>Bacteria</taxon>
        <taxon>Pseudomonadati</taxon>
        <taxon>Bacteroidota</taxon>
        <taxon>Bacteroidia</taxon>
        <taxon>Bacteroidales</taxon>
        <taxon>Bacteroidaceae</taxon>
        <taxon>Bacteroides</taxon>
    </lineage>
</organism>
<dbReference type="Gene3D" id="3.40.30.10">
    <property type="entry name" value="Glutaredoxin"/>
    <property type="match status" value="1"/>
</dbReference>
<evidence type="ECO:0000313" key="3">
    <source>
        <dbReference type="EMBL" id="RGV47285.1"/>
    </source>
</evidence>
<dbReference type="InterPro" id="IPR012336">
    <property type="entry name" value="Thioredoxin-like_fold"/>
</dbReference>
<name>A0A412XQ49_BACFG</name>
<feature type="domain" description="Thioredoxin-like fold" evidence="1">
    <location>
        <begin position="209"/>
        <end position="307"/>
    </location>
</feature>
<dbReference type="InterPro" id="IPR036249">
    <property type="entry name" value="Thioredoxin-like_sf"/>
</dbReference>
<dbReference type="Pfam" id="PF17127">
    <property type="entry name" value="DUF5106"/>
    <property type="match status" value="1"/>
</dbReference>
<dbReference type="EMBL" id="QRZH01000036">
    <property type="protein sequence ID" value="RGV47285.1"/>
    <property type="molecule type" value="Genomic_DNA"/>
</dbReference>
<dbReference type="RefSeq" id="WP_122143670.1">
    <property type="nucleotide sequence ID" value="NZ_JAFKPL010000029.1"/>
</dbReference>
<sequence>MKYRIEVLWVYMACSMLLIMVACSGGKEIDKVSGSGEYELVEDSIDVSSFPLPEIPVLITDAEARLDYLLIHYWDLYDFTDSTRISIPEYTEQGLVNFLYLLKQVGEDSAIKALDRLIDRMNADKRGYYWFMDKLENYLDNPNSPIYSEGMFAMFLERIVSSDKYSELEKSTPTYKLRMIRKNSVGTVAADFSFLTQGGVRQLNHLAAEYVLVLFYDPECDNCRHVKDELASSELVKQLLERKNGSYPTLVLLTVAMEGTEEQWEQYVLNLPKQWINGYDRGEITRKDLYSIRSFPSIYLLDRDKRVVLKDVDVFSVLEYMDKQVLYLTHSHG</sequence>
<dbReference type="InterPro" id="IPR033395">
    <property type="entry name" value="DUF5106"/>
</dbReference>
<proteinExistence type="predicted"/>
<dbReference type="AlphaFoldDB" id="A0A412XQ49"/>
<evidence type="ECO:0000259" key="2">
    <source>
        <dbReference type="Pfam" id="PF17127"/>
    </source>
</evidence>